<dbReference type="InterPro" id="IPR019389">
    <property type="entry name" value="Selenoprotein_T"/>
</dbReference>
<keyword evidence="2" id="KW-0676">Redox-active center</keyword>
<accession>A0ABR2YMS2</accession>
<dbReference type="SUPFAM" id="SSF52833">
    <property type="entry name" value="Thioredoxin-like"/>
    <property type="match status" value="1"/>
</dbReference>
<dbReference type="Gene3D" id="3.40.30.10">
    <property type="entry name" value="Glutaredoxin"/>
    <property type="match status" value="1"/>
</dbReference>
<evidence type="ECO:0000313" key="4">
    <source>
        <dbReference type="Proteomes" id="UP001491310"/>
    </source>
</evidence>
<reference evidence="3 4" key="1">
    <citation type="journal article" date="2024" name="Nat. Commun.">
        <title>Phylogenomics reveals the evolutionary origins of lichenization in chlorophyte algae.</title>
        <authorList>
            <person name="Puginier C."/>
            <person name="Libourel C."/>
            <person name="Otte J."/>
            <person name="Skaloud P."/>
            <person name="Haon M."/>
            <person name="Grisel S."/>
            <person name="Petersen M."/>
            <person name="Berrin J.G."/>
            <person name="Delaux P.M."/>
            <person name="Dal Grande F."/>
            <person name="Keller J."/>
        </authorList>
    </citation>
    <scope>NUCLEOTIDE SEQUENCE [LARGE SCALE GENOMIC DNA]</scope>
    <source>
        <strain evidence="3 4">SAG 216-7</strain>
    </source>
</reference>
<dbReference type="Pfam" id="PF10262">
    <property type="entry name" value="Rdx"/>
    <property type="match status" value="1"/>
</dbReference>
<dbReference type="PANTHER" id="PTHR13544">
    <property type="entry name" value="SELENOPROTEIN T"/>
    <property type="match status" value="1"/>
</dbReference>
<dbReference type="NCBIfam" id="TIGR02174">
    <property type="entry name" value="CXXU_selWTH"/>
    <property type="match status" value="1"/>
</dbReference>
<proteinExistence type="predicted"/>
<dbReference type="InterPro" id="IPR011893">
    <property type="entry name" value="Selenoprotein_Rdx-typ"/>
</dbReference>
<dbReference type="PANTHER" id="PTHR13544:SF0">
    <property type="entry name" value="THIOREDOXIN REDUCTASE-LIKE SELENOPROTEIN T"/>
    <property type="match status" value="1"/>
</dbReference>
<comment type="caution">
    <text evidence="3">The sequence shown here is derived from an EMBL/GenBank/DDBJ whole genome shotgun (WGS) entry which is preliminary data.</text>
</comment>
<organism evidence="3 4">
    <name type="scientific">Coccomyxa subellipsoidea</name>
    <dbReference type="NCBI Taxonomy" id="248742"/>
    <lineage>
        <taxon>Eukaryota</taxon>
        <taxon>Viridiplantae</taxon>
        <taxon>Chlorophyta</taxon>
        <taxon>core chlorophytes</taxon>
        <taxon>Trebouxiophyceae</taxon>
        <taxon>Trebouxiophyceae incertae sedis</taxon>
        <taxon>Coccomyxaceae</taxon>
        <taxon>Coccomyxa</taxon>
    </lineage>
</organism>
<evidence type="ECO:0008006" key="5">
    <source>
        <dbReference type="Google" id="ProtNLM"/>
    </source>
</evidence>
<keyword evidence="4" id="KW-1185">Reference proteome</keyword>
<evidence type="ECO:0000256" key="2">
    <source>
        <dbReference type="ARBA" id="ARBA00023284"/>
    </source>
</evidence>
<protein>
    <recommendedName>
        <fullName evidence="5">Selenoprotein T</fullName>
    </recommendedName>
</protein>
<gene>
    <name evidence="3" type="ORF">WJX75_004669</name>
</gene>
<dbReference type="EMBL" id="JALJOT010000008">
    <property type="protein sequence ID" value="KAK9908239.1"/>
    <property type="molecule type" value="Genomic_DNA"/>
</dbReference>
<evidence type="ECO:0000313" key="3">
    <source>
        <dbReference type="EMBL" id="KAK9908239.1"/>
    </source>
</evidence>
<name>A0ABR2YMS2_9CHLO</name>
<dbReference type="Proteomes" id="UP001491310">
    <property type="component" value="Unassembled WGS sequence"/>
</dbReference>
<dbReference type="InterPro" id="IPR036249">
    <property type="entry name" value="Thioredoxin-like_sf"/>
</dbReference>
<sequence length="125" mass="13682">MEVLGSAYPVPPYKAFMSKVVMVAQYGTIGALLGGEQLFAALGVPVPELYQQYKDKKTGIVMGVWLLGNALQNQLISTGAFEVFYDGERVFSKLESGRVPSLDELIDLLEGAMGLPPTFEHRTRI</sequence>
<evidence type="ECO:0000256" key="1">
    <source>
        <dbReference type="ARBA" id="ARBA00022729"/>
    </source>
</evidence>
<keyword evidence="1" id="KW-0732">Signal</keyword>